<dbReference type="AlphaFoldDB" id="A0A1M7FEX3"/>
<sequence>MRKYFLSIVVIVCGVSVTTIYRNRNENLTAKVFSIAKNIQEYTFGKPEITVNKAIITDFFKKYPEIKKYQYDVTAVYKKRNYKSIWYEDNRIIDLASMLYAKVNQLEEDGIDSKFPCQDKIEGIFDTKSLTANPSETDTELLLSSMYVFYAKKVYFGIDSEKIREIGWFLPRKNLSYDDLLDSMLADPSLLNQNNKNMFGQYYKLRDFLKTYREIEKKGTWNHIATDTAVKMYKPNDSSKTIGQIRQRLTVTGDLQQDSKSNVYDNELMAGVLKYKKRNGYQPNYLITNWQVQRMNLPIQKYIQAIAVNMERCRWIDPELANSNEAIFINIPAFQLLYTKNGKRELESSLLVGKNISETAVFSSYLTYIVFSPYWNIPQSIVENELSLALFGDKDYLAKHNMEASNGKVRQRPGGKNPMGLVKFMFPNPNDIYLHDTPSKSLFEFNYRALSHGCINMDKGKELAQLLLKDDPEWPVERITDAMKGEKETTYMLKNKIPIYIGYFTTWVDDKGDIHFYEDIYDKDEKLASLIAEE</sequence>
<dbReference type="PANTHER" id="PTHR41533:SF2">
    <property type="entry name" value="BLR7131 PROTEIN"/>
    <property type="match status" value="1"/>
</dbReference>
<evidence type="ECO:0000313" key="10">
    <source>
        <dbReference type="Proteomes" id="UP000184092"/>
    </source>
</evidence>
<proteinExistence type="inferred from homology"/>
<dbReference type="Pfam" id="PF20142">
    <property type="entry name" value="Scaffold"/>
    <property type="match status" value="1"/>
</dbReference>
<dbReference type="SUPFAM" id="SSF141523">
    <property type="entry name" value="L,D-transpeptidase catalytic domain-like"/>
    <property type="match status" value="1"/>
</dbReference>
<evidence type="ECO:0000256" key="1">
    <source>
        <dbReference type="ARBA" id="ARBA00004752"/>
    </source>
</evidence>
<feature type="domain" description="L,D-TPase catalytic" evidence="8">
    <location>
        <begin position="325"/>
        <end position="479"/>
    </location>
</feature>
<evidence type="ECO:0000256" key="6">
    <source>
        <dbReference type="ARBA" id="ARBA00023316"/>
    </source>
</evidence>
<feature type="active site" description="Nucleophile" evidence="7">
    <location>
        <position position="454"/>
    </location>
</feature>
<feature type="active site" description="Proton donor/acceptor" evidence="7">
    <location>
        <position position="435"/>
    </location>
</feature>
<dbReference type="GO" id="GO:0009252">
    <property type="term" value="P:peptidoglycan biosynthetic process"/>
    <property type="evidence" value="ECO:0007669"/>
    <property type="project" value="UniProtKB-UniPathway"/>
</dbReference>
<dbReference type="InterPro" id="IPR005490">
    <property type="entry name" value="LD_TPept_cat_dom"/>
</dbReference>
<dbReference type="Pfam" id="PF03734">
    <property type="entry name" value="YkuD"/>
    <property type="match status" value="1"/>
</dbReference>
<gene>
    <name evidence="9" type="ORF">SAMN05216269_102126</name>
</gene>
<dbReference type="OrthoDB" id="9778545at2"/>
<keyword evidence="5 7" id="KW-0573">Peptidoglycan synthesis</keyword>
<comment type="similarity">
    <text evidence="2">Belongs to the YkuD family.</text>
</comment>
<evidence type="ECO:0000256" key="3">
    <source>
        <dbReference type="ARBA" id="ARBA00022679"/>
    </source>
</evidence>
<keyword evidence="6 7" id="KW-0961">Cell wall biogenesis/degradation</keyword>
<evidence type="ECO:0000256" key="5">
    <source>
        <dbReference type="ARBA" id="ARBA00022984"/>
    </source>
</evidence>
<dbReference type="GO" id="GO:0016740">
    <property type="term" value="F:transferase activity"/>
    <property type="evidence" value="ECO:0007669"/>
    <property type="project" value="UniProtKB-KW"/>
</dbReference>
<dbReference type="GO" id="GO:0004180">
    <property type="term" value="F:carboxypeptidase activity"/>
    <property type="evidence" value="ECO:0007669"/>
    <property type="project" value="UniProtKB-ARBA"/>
</dbReference>
<dbReference type="InterPro" id="IPR045380">
    <property type="entry name" value="LD_TPept_scaffold_dom"/>
</dbReference>
<evidence type="ECO:0000259" key="8">
    <source>
        <dbReference type="PROSITE" id="PS52029"/>
    </source>
</evidence>
<protein>
    <submittedName>
        <fullName evidence="9">Murein L,D-transpeptidase YcbB/YkuD</fullName>
    </submittedName>
</protein>
<dbReference type="InterPro" id="IPR052905">
    <property type="entry name" value="LD-transpeptidase_YkuD-like"/>
</dbReference>
<dbReference type="PROSITE" id="PS52029">
    <property type="entry name" value="LD_TPASE"/>
    <property type="match status" value="1"/>
</dbReference>
<evidence type="ECO:0000313" key="9">
    <source>
        <dbReference type="EMBL" id="SHM02207.1"/>
    </source>
</evidence>
<evidence type="ECO:0000256" key="2">
    <source>
        <dbReference type="ARBA" id="ARBA00005992"/>
    </source>
</evidence>
<name>A0A1M7FEX3_9FLAO</name>
<dbReference type="PANTHER" id="PTHR41533">
    <property type="entry name" value="L,D-TRANSPEPTIDASE HI_1667-RELATED"/>
    <property type="match status" value="1"/>
</dbReference>
<keyword evidence="10" id="KW-1185">Reference proteome</keyword>
<dbReference type="EMBL" id="FRCL01000002">
    <property type="protein sequence ID" value="SHM02207.1"/>
    <property type="molecule type" value="Genomic_DNA"/>
</dbReference>
<dbReference type="Proteomes" id="UP000184092">
    <property type="component" value="Unassembled WGS sequence"/>
</dbReference>
<comment type="pathway">
    <text evidence="1 7">Cell wall biogenesis; peptidoglycan biosynthesis.</text>
</comment>
<dbReference type="RefSeq" id="WP_073205145.1">
    <property type="nucleotide sequence ID" value="NZ_FRCL01000002.1"/>
</dbReference>
<dbReference type="GO" id="GO:0071555">
    <property type="term" value="P:cell wall organization"/>
    <property type="evidence" value="ECO:0007669"/>
    <property type="project" value="UniProtKB-UniRule"/>
</dbReference>
<dbReference type="GO" id="GO:0008360">
    <property type="term" value="P:regulation of cell shape"/>
    <property type="evidence" value="ECO:0007669"/>
    <property type="project" value="UniProtKB-UniRule"/>
</dbReference>
<dbReference type="UniPathway" id="UPA00219"/>
<dbReference type="CDD" id="cd16913">
    <property type="entry name" value="YkuD_like"/>
    <property type="match status" value="1"/>
</dbReference>
<keyword evidence="4 7" id="KW-0133">Cell shape</keyword>
<dbReference type="Gene3D" id="2.40.440.10">
    <property type="entry name" value="L,D-transpeptidase catalytic domain-like"/>
    <property type="match status" value="1"/>
</dbReference>
<evidence type="ECO:0000256" key="7">
    <source>
        <dbReference type="PROSITE-ProRule" id="PRU01373"/>
    </source>
</evidence>
<dbReference type="STRING" id="178356.SAMN05216269_102126"/>
<organism evidence="9 10">
    <name type="scientific">Flavobacterium xinjiangense</name>
    <dbReference type="NCBI Taxonomy" id="178356"/>
    <lineage>
        <taxon>Bacteria</taxon>
        <taxon>Pseudomonadati</taxon>
        <taxon>Bacteroidota</taxon>
        <taxon>Flavobacteriia</taxon>
        <taxon>Flavobacteriales</taxon>
        <taxon>Flavobacteriaceae</taxon>
        <taxon>Flavobacterium</taxon>
    </lineage>
</organism>
<accession>A0A1M7FEX3</accession>
<dbReference type="InterPro" id="IPR038063">
    <property type="entry name" value="Transpep_catalytic_dom"/>
</dbReference>
<keyword evidence="3" id="KW-0808">Transferase</keyword>
<reference evidence="10" key="1">
    <citation type="submission" date="2016-11" db="EMBL/GenBank/DDBJ databases">
        <authorList>
            <person name="Varghese N."/>
            <person name="Submissions S."/>
        </authorList>
    </citation>
    <scope>NUCLEOTIDE SEQUENCE [LARGE SCALE GENOMIC DNA]</scope>
    <source>
        <strain evidence="10">CGMCC 1.2749</strain>
    </source>
</reference>
<evidence type="ECO:0000256" key="4">
    <source>
        <dbReference type="ARBA" id="ARBA00022960"/>
    </source>
</evidence>